<dbReference type="EMBL" id="JRYB01000001">
    <property type="protein sequence ID" value="OIJ42861.1"/>
    <property type="molecule type" value="Genomic_DNA"/>
</dbReference>
<organism evidence="3 4">
    <name type="scientific">Massilia timonae</name>
    <dbReference type="NCBI Taxonomy" id="47229"/>
    <lineage>
        <taxon>Bacteria</taxon>
        <taxon>Pseudomonadati</taxon>
        <taxon>Pseudomonadota</taxon>
        <taxon>Betaproteobacteria</taxon>
        <taxon>Burkholderiales</taxon>
        <taxon>Oxalobacteraceae</taxon>
        <taxon>Telluria group</taxon>
        <taxon>Massilia</taxon>
    </lineage>
</organism>
<feature type="transmembrane region" description="Helical" evidence="1">
    <location>
        <begin position="282"/>
        <end position="299"/>
    </location>
</feature>
<dbReference type="AlphaFoldDB" id="A0A1S2NCP6"/>
<evidence type="ECO:0000313" key="4">
    <source>
        <dbReference type="Proteomes" id="UP000180246"/>
    </source>
</evidence>
<feature type="transmembrane region" description="Helical" evidence="1">
    <location>
        <begin position="97"/>
        <end position="120"/>
    </location>
</feature>
<sequence>MNTSASPLPHHGASTRIASIDVARGLVMLLMTVDHVRETFFLQHQVSDPMDVTATDPGLFFSRLAAHFCAPMFVFLTGLSAWLYANPASGPRSATGFLAKRGAFLILLEIVVINFAWTGSFTPHTVYLQVIWAIGLSMLALALLHRLPLALLAALGVVIVGGHNALAGLSFEPGSWLATAWTILEQRGYLLEEPVRVRISYPLLAWIGVILLGYACGPLYARALDPALRRRRLVSGGLGCLALLLVLRTWNIYGETLPWAPQDELLRSAMAWLNFTKYPPSLDFLLLTLGVGLLALAWIERVDAGWVRVAAVFGGAPLFFYTLHLYLLLAAQRIAAGVLGVARADFTQVWQVWVGAVVLAALLYWPTKRFGHYKRVSGKAWVKYL</sequence>
<feature type="transmembrane region" description="Helical" evidence="1">
    <location>
        <begin position="64"/>
        <end position="85"/>
    </location>
</feature>
<evidence type="ECO:0000259" key="2">
    <source>
        <dbReference type="Pfam" id="PF07786"/>
    </source>
</evidence>
<accession>A0A1S2NCP6</accession>
<feature type="transmembrane region" description="Helical" evidence="1">
    <location>
        <begin position="306"/>
        <end position="329"/>
    </location>
</feature>
<gene>
    <name evidence="3" type="ORF">LO55_3804</name>
</gene>
<dbReference type="Proteomes" id="UP000180246">
    <property type="component" value="Unassembled WGS sequence"/>
</dbReference>
<feature type="transmembrane region" description="Helical" evidence="1">
    <location>
        <begin position="151"/>
        <end position="171"/>
    </location>
</feature>
<name>A0A1S2NCP6_9BURK</name>
<feature type="transmembrane region" description="Helical" evidence="1">
    <location>
        <begin position="126"/>
        <end position="144"/>
    </location>
</feature>
<comment type="caution">
    <text evidence="3">The sequence shown here is derived from an EMBL/GenBank/DDBJ whole genome shotgun (WGS) entry which is preliminary data.</text>
</comment>
<keyword evidence="1" id="KW-0472">Membrane</keyword>
<dbReference type="RefSeq" id="WP_071362652.1">
    <property type="nucleotide sequence ID" value="NZ_JRYB01000001.1"/>
</dbReference>
<feature type="transmembrane region" description="Helical" evidence="1">
    <location>
        <begin position="349"/>
        <end position="365"/>
    </location>
</feature>
<feature type="transmembrane region" description="Helical" evidence="1">
    <location>
        <begin position="233"/>
        <end position="253"/>
    </location>
</feature>
<feature type="transmembrane region" description="Helical" evidence="1">
    <location>
        <begin position="199"/>
        <end position="221"/>
    </location>
</feature>
<evidence type="ECO:0000256" key="1">
    <source>
        <dbReference type="SAM" id="Phobius"/>
    </source>
</evidence>
<evidence type="ECO:0000313" key="3">
    <source>
        <dbReference type="EMBL" id="OIJ42861.1"/>
    </source>
</evidence>
<proteinExistence type="predicted"/>
<reference evidence="3 4" key="1">
    <citation type="submission" date="2014-10" db="EMBL/GenBank/DDBJ databases">
        <authorList>
            <person name="Seo M.-J."/>
            <person name="Seok Y.J."/>
            <person name="Cha I.-T."/>
        </authorList>
    </citation>
    <scope>NUCLEOTIDE SEQUENCE [LARGE SCALE GENOMIC DNA]</scope>
    <source>
        <strain evidence="3 4">NEU</strain>
    </source>
</reference>
<dbReference type="Pfam" id="PF07786">
    <property type="entry name" value="HGSNAT_cat"/>
    <property type="match status" value="1"/>
</dbReference>
<keyword evidence="1" id="KW-1133">Transmembrane helix</keyword>
<keyword evidence="1" id="KW-0812">Transmembrane</keyword>
<feature type="domain" description="Heparan-alpha-glucosaminide N-acetyltransferase catalytic" evidence="2">
    <location>
        <begin position="16"/>
        <end position="223"/>
    </location>
</feature>
<dbReference type="PANTHER" id="PTHR40407">
    <property type="entry name" value="MEMBRANE PROTEIN-LIKE PROTEIN"/>
    <property type="match status" value="1"/>
</dbReference>
<dbReference type="PANTHER" id="PTHR40407:SF1">
    <property type="entry name" value="HEPARAN-ALPHA-GLUCOSAMINIDE N-ACETYLTRANSFERASE CATALYTIC DOMAIN-CONTAINING PROTEIN"/>
    <property type="match status" value="1"/>
</dbReference>
<dbReference type="InterPro" id="IPR012429">
    <property type="entry name" value="HGSNAT_cat"/>
</dbReference>
<protein>
    <recommendedName>
        <fullName evidence="2">Heparan-alpha-glucosaminide N-acetyltransferase catalytic domain-containing protein</fullName>
    </recommendedName>
</protein>